<dbReference type="EMBL" id="JAOPGA020000405">
    <property type="protein sequence ID" value="KAL0478467.1"/>
    <property type="molecule type" value="Genomic_DNA"/>
</dbReference>
<gene>
    <name evidence="2" type="ORF">AKO1_000417</name>
    <name evidence="3" type="ORF">AKO1_014662</name>
</gene>
<evidence type="ECO:0000313" key="2">
    <source>
        <dbReference type="EMBL" id="KAL0478467.1"/>
    </source>
</evidence>
<comment type="caution">
    <text evidence="2">The sequence shown here is derived from an EMBL/GenBank/DDBJ whole genome shotgun (WGS) entry which is preliminary data.</text>
</comment>
<dbReference type="Proteomes" id="UP001431209">
    <property type="component" value="Unassembled WGS sequence"/>
</dbReference>
<dbReference type="AlphaFoldDB" id="A0AAW2YMR9"/>
<accession>A0AAW2YMR9</accession>
<evidence type="ECO:0000313" key="4">
    <source>
        <dbReference type="Proteomes" id="UP001431209"/>
    </source>
</evidence>
<evidence type="ECO:0000313" key="3">
    <source>
        <dbReference type="EMBL" id="KAL0483338.1"/>
    </source>
</evidence>
<dbReference type="EMBL" id="JAOPGA020000950">
    <property type="protein sequence ID" value="KAL0483338.1"/>
    <property type="molecule type" value="Genomic_DNA"/>
</dbReference>
<feature type="region of interest" description="Disordered" evidence="1">
    <location>
        <begin position="26"/>
        <end position="107"/>
    </location>
</feature>
<feature type="compositionally biased region" description="Basic and acidic residues" evidence="1">
    <location>
        <begin position="51"/>
        <end position="66"/>
    </location>
</feature>
<feature type="compositionally biased region" description="Polar residues" evidence="1">
    <location>
        <begin position="39"/>
        <end position="48"/>
    </location>
</feature>
<name>A0AAW2YMR9_9EUKA</name>
<reference evidence="2 4" key="1">
    <citation type="submission" date="2024-03" db="EMBL/GenBank/DDBJ databases">
        <title>The Acrasis kona genome and developmental transcriptomes reveal deep origins of eukaryotic multicellular pathways.</title>
        <authorList>
            <person name="Sheikh S."/>
            <person name="Fu C.-J."/>
            <person name="Brown M.W."/>
            <person name="Baldauf S.L."/>
        </authorList>
    </citation>
    <scope>NUCLEOTIDE SEQUENCE [LARGE SCALE GENOMIC DNA]</scope>
    <source>
        <strain evidence="2 4">ATCC MYA-3509</strain>
    </source>
</reference>
<protein>
    <submittedName>
        <fullName evidence="3">PAX3- and PAX7-binding protein</fullName>
    </submittedName>
    <submittedName>
        <fullName evidence="2">Paxbp1</fullName>
    </submittedName>
</protein>
<sequence length="107" mass="11955">MMRRASNLTKFIGTKKQFLQPVRFYAQDQGEAKKPENVPSKNPNTSARTAGKVEEDYQTKGKDDHPIFAGNNMNANLDSSGSEKKEVPTSENPTKDDIDRVNIGQKK</sequence>
<feature type="compositionally biased region" description="Polar residues" evidence="1">
    <location>
        <begin position="71"/>
        <end position="80"/>
    </location>
</feature>
<evidence type="ECO:0000256" key="1">
    <source>
        <dbReference type="SAM" id="MobiDB-lite"/>
    </source>
</evidence>
<feature type="compositionally biased region" description="Basic and acidic residues" evidence="1">
    <location>
        <begin position="81"/>
        <end position="100"/>
    </location>
</feature>
<organism evidence="2 4">
    <name type="scientific">Acrasis kona</name>
    <dbReference type="NCBI Taxonomy" id="1008807"/>
    <lineage>
        <taxon>Eukaryota</taxon>
        <taxon>Discoba</taxon>
        <taxon>Heterolobosea</taxon>
        <taxon>Tetramitia</taxon>
        <taxon>Eutetramitia</taxon>
        <taxon>Acrasidae</taxon>
        <taxon>Acrasis</taxon>
    </lineage>
</organism>
<proteinExistence type="predicted"/>
<keyword evidence="4" id="KW-1185">Reference proteome</keyword>